<dbReference type="PANTHER" id="PTHR46796:SF13">
    <property type="entry name" value="HTH-TYPE TRANSCRIPTIONAL ACTIVATOR RHAS"/>
    <property type="match status" value="1"/>
</dbReference>
<sequence length="277" mass="31434">MKYPKIYHREYEVPENTRDAINCIWYSKILFTKQLTSYEIIPDGYTEITFHFGEPCYVSIDGTLQPLPSPSMMGLFNKPVHLHSENQLEVLGIRCFPWTVFDLLDIPSTKKSIHIFEHPLAKLQDELSMFVEAGNITAAVHLLTRYFAKARENVAIDSLLSKAGIAMRAANGNMPVNQVASKAHATVRTLERKFKKSSGYTVKDVSSLMRFEKVRNELWSHPDANIAGLAIDAGYTDQAHLSREFKRFSGTTPAVFAREALKRQEVTDRDFVAFVQS</sequence>
<dbReference type="InterPro" id="IPR018060">
    <property type="entry name" value="HTH_AraC"/>
</dbReference>
<dbReference type="InterPro" id="IPR009057">
    <property type="entry name" value="Homeodomain-like_sf"/>
</dbReference>
<dbReference type="InterPro" id="IPR050204">
    <property type="entry name" value="AraC_XylS_family_regulators"/>
</dbReference>
<evidence type="ECO:0000256" key="2">
    <source>
        <dbReference type="ARBA" id="ARBA00023125"/>
    </source>
</evidence>
<reference evidence="5 6" key="1">
    <citation type="submission" date="2017-10" db="EMBL/GenBank/DDBJ databases">
        <title>Paenichitinophaga pekingensis gen. nov., sp. nov., isolated from activated sludge.</title>
        <authorList>
            <person name="Jin D."/>
            <person name="Kong X."/>
            <person name="Deng Y."/>
            <person name="Bai Z."/>
        </authorList>
    </citation>
    <scope>NUCLEOTIDE SEQUENCE [LARGE SCALE GENOMIC DNA]</scope>
    <source>
        <strain evidence="5 6">13</strain>
    </source>
</reference>
<feature type="domain" description="HTH araC/xylS-type" evidence="4">
    <location>
        <begin position="176"/>
        <end position="259"/>
    </location>
</feature>
<dbReference type="PROSITE" id="PS01124">
    <property type="entry name" value="HTH_ARAC_FAMILY_2"/>
    <property type="match status" value="1"/>
</dbReference>
<organism evidence="5 6">
    <name type="scientific">Chitinophaga caeni</name>
    <dbReference type="NCBI Taxonomy" id="2029983"/>
    <lineage>
        <taxon>Bacteria</taxon>
        <taxon>Pseudomonadati</taxon>
        <taxon>Bacteroidota</taxon>
        <taxon>Chitinophagia</taxon>
        <taxon>Chitinophagales</taxon>
        <taxon>Chitinophagaceae</taxon>
        <taxon>Chitinophaga</taxon>
    </lineage>
</organism>
<evidence type="ECO:0000256" key="3">
    <source>
        <dbReference type="ARBA" id="ARBA00023163"/>
    </source>
</evidence>
<evidence type="ECO:0000313" key="5">
    <source>
        <dbReference type="EMBL" id="ATL46067.1"/>
    </source>
</evidence>
<evidence type="ECO:0000313" key="6">
    <source>
        <dbReference type="Proteomes" id="UP000220133"/>
    </source>
</evidence>
<keyword evidence="3" id="KW-0804">Transcription</keyword>
<proteinExistence type="predicted"/>
<dbReference type="RefSeq" id="WP_098192457.1">
    <property type="nucleotide sequence ID" value="NZ_CP023777.1"/>
</dbReference>
<dbReference type="Gene3D" id="1.10.10.60">
    <property type="entry name" value="Homeodomain-like"/>
    <property type="match status" value="1"/>
</dbReference>
<dbReference type="EMBL" id="CP023777">
    <property type="protein sequence ID" value="ATL46067.1"/>
    <property type="molecule type" value="Genomic_DNA"/>
</dbReference>
<dbReference type="Pfam" id="PF20240">
    <property type="entry name" value="DUF6597"/>
    <property type="match status" value="1"/>
</dbReference>
<name>A0A291QQ59_9BACT</name>
<keyword evidence="1" id="KW-0805">Transcription regulation</keyword>
<accession>A0A291QQ59</accession>
<evidence type="ECO:0000256" key="1">
    <source>
        <dbReference type="ARBA" id="ARBA00023015"/>
    </source>
</evidence>
<dbReference type="AlphaFoldDB" id="A0A291QQ59"/>
<dbReference type="Pfam" id="PF12833">
    <property type="entry name" value="HTH_18"/>
    <property type="match status" value="1"/>
</dbReference>
<keyword evidence="2" id="KW-0238">DNA-binding</keyword>
<keyword evidence="6" id="KW-1185">Reference proteome</keyword>
<protein>
    <submittedName>
        <fullName evidence="5">AraC family transcriptional regulator</fullName>
    </submittedName>
</protein>
<dbReference type="OrthoDB" id="323290at2"/>
<dbReference type="InterPro" id="IPR046532">
    <property type="entry name" value="DUF6597"/>
</dbReference>
<evidence type="ECO:0000259" key="4">
    <source>
        <dbReference type="PROSITE" id="PS01124"/>
    </source>
</evidence>
<dbReference type="Proteomes" id="UP000220133">
    <property type="component" value="Chromosome"/>
</dbReference>
<dbReference type="PANTHER" id="PTHR46796">
    <property type="entry name" value="HTH-TYPE TRANSCRIPTIONAL ACTIVATOR RHAS-RELATED"/>
    <property type="match status" value="1"/>
</dbReference>
<dbReference type="SUPFAM" id="SSF46689">
    <property type="entry name" value="Homeodomain-like"/>
    <property type="match status" value="1"/>
</dbReference>
<dbReference type="GO" id="GO:0043565">
    <property type="term" value="F:sequence-specific DNA binding"/>
    <property type="evidence" value="ECO:0007669"/>
    <property type="project" value="InterPro"/>
</dbReference>
<dbReference type="KEGG" id="cbae:COR50_02190"/>
<dbReference type="SMART" id="SM00342">
    <property type="entry name" value="HTH_ARAC"/>
    <property type="match status" value="1"/>
</dbReference>
<dbReference type="GO" id="GO:0003700">
    <property type="term" value="F:DNA-binding transcription factor activity"/>
    <property type="evidence" value="ECO:0007669"/>
    <property type="project" value="InterPro"/>
</dbReference>
<gene>
    <name evidence="5" type="ORF">COR50_02190</name>
</gene>